<dbReference type="Pfam" id="PF00722">
    <property type="entry name" value="Glyco_hydro_16"/>
    <property type="match status" value="1"/>
</dbReference>
<gene>
    <name evidence="4" type="ORF">R3P95_22070</name>
</gene>
<feature type="signal peptide" evidence="2">
    <location>
        <begin position="1"/>
        <end position="24"/>
    </location>
</feature>
<dbReference type="InterPro" id="IPR013320">
    <property type="entry name" value="ConA-like_dom_sf"/>
</dbReference>
<comment type="similarity">
    <text evidence="1">Belongs to the glycosyl hydrolase 16 family.</text>
</comment>
<reference evidence="4 5" key="1">
    <citation type="submission" date="2023-10" db="EMBL/GenBank/DDBJ databases">
        <title>Development of a sustainable strategy for remediation of hydrocarbon-contaminated territories based on the waste exchange concept.</title>
        <authorList>
            <person name="Krivoruchko A."/>
        </authorList>
    </citation>
    <scope>NUCLEOTIDE SEQUENCE [LARGE SCALE GENOMIC DNA]</scope>
    <source>
        <strain evidence="4 5">IEGM 1322</strain>
    </source>
</reference>
<keyword evidence="4" id="KW-0378">Hydrolase</keyword>
<evidence type="ECO:0000313" key="5">
    <source>
        <dbReference type="Proteomes" id="UP001185899"/>
    </source>
</evidence>
<feature type="domain" description="GH16" evidence="3">
    <location>
        <begin position="26"/>
        <end position="283"/>
    </location>
</feature>
<dbReference type="EMBL" id="JAWLKE010000009">
    <property type="protein sequence ID" value="MDV6233251.1"/>
    <property type="molecule type" value="Genomic_DNA"/>
</dbReference>
<feature type="chain" id="PRO_5047101522" evidence="2">
    <location>
        <begin position="25"/>
        <end position="283"/>
    </location>
</feature>
<evidence type="ECO:0000256" key="1">
    <source>
        <dbReference type="ARBA" id="ARBA00006865"/>
    </source>
</evidence>
<keyword evidence="5" id="KW-1185">Reference proteome</keyword>
<dbReference type="SUPFAM" id="SSF49899">
    <property type="entry name" value="Concanavalin A-like lectins/glucanases"/>
    <property type="match status" value="1"/>
</dbReference>
<dbReference type="InterPro" id="IPR050546">
    <property type="entry name" value="Glycosyl_Hydrlase_16"/>
</dbReference>
<name>A0ABU4B447_9NOCA</name>
<evidence type="ECO:0000259" key="3">
    <source>
        <dbReference type="PROSITE" id="PS51762"/>
    </source>
</evidence>
<dbReference type="Gene3D" id="2.60.120.200">
    <property type="match status" value="1"/>
</dbReference>
<dbReference type="InterPro" id="IPR000757">
    <property type="entry name" value="Beta-glucanase-like"/>
</dbReference>
<dbReference type="PANTHER" id="PTHR10963">
    <property type="entry name" value="GLYCOSYL HYDROLASE-RELATED"/>
    <property type="match status" value="1"/>
</dbReference>
<accession>A0ABU4B447</accession>
<organism evidence="4 5">
    <name type="scientific">Rhodococcus cercidiphylli</name>
    <dbReference type="NCBI Taxonomy" id="489916"/>
    <lineage>
        <taxon>Bacteria</taxon>
        <taxon>Bacillati</taxon>
        <taxon>Actinomycetota</taxon>
        <taxon>Actinomycetes</taxon>
        <taxon>Mycobacteriales</taxon>
        <taxon>Nocardiaceae</taxon>
        <taxon>Rhodococcus</taxon>
    </lineage>
</organism>
<dbReference type="GO" id="GO:0016787">
    <property type="term" value="F:hydrolase activity"/>
    <property type="evidence" value="ECO:0007669"/>
    <property type="project" value="UniProtKB-KW"/>
</dbReference>
<evidence type="ECO:0000256" key="2">
    <source>
        <dbReference type="SAM" id="SignalP"/>
    </source>
</evidence>
<dbReference type="CDD" id="cd08023">
    <property type="entry name" value="GH16_laminarinase_like"/>
    <property type="match status" value="1"/>
</dbReference>
<keyword evidence="2" id="KW-0732">Signal</keyword>
<dbReference type="Proteomes" id="UP001185899">
    <property type="component" value="Unassembled WGS sequence"/>
</dbReference>
<sequence length="283" mass="30969">MRSLFTIVSVALTTMAVAVSSATAAPSLAAPPRTQGGAGTVLWEDQFNGYGGPDPSKWGFQTGRWGASSGEQQYYTDSWNNANQFNGSLNITARRETPPDRKRAPYNFTSARVVSMGKQSVTPPVRIEASIKMPSAQGLLPAFWTLGLQPGGEYSWPSQGEVDIVEIPGLYGPSFNLHGPSKWNSNQDVKTGGSMNPVGNGFHTYRIDWLPNSITWFVDGVARYSFTQAQYEAKGGNWKAFSGAWPHYILFNVAVGNNWTGKTLNSTPYPQTMSVDWLRVSRL</sequence>
<dbReference type="PROSITE" id="PS51762">
    <property type="entry name" value="GH16_2"/>
    <property type="match status" value="1"/>
</dbReference>
<dbReference type="RefSeq" id="WP_121872746.1">
    <property type="nucleotide sequence ID" value="NZ_JAWLKE010000009.1"/>
</dbReference>
<dbReference type="PANTHER" id="PTHR10963:SF55">
    <property type="entry name" value="GLYCOSIDE HYDROLASE FAMILY 16 PROTEIN"/>
    <property type="match status" value="1"/>
</dbReference>
<evidence type="ECO:0000313" key="4">
    <source>
        <dbReference type="EMBL" id="MDV6233251.1"/>
    </source>
</evidence>
<protein>
    <submittedName>
        <fullName evidence="4">Glycoside hydrolase family 16 protein</fullName>
    </submittedName>
</protein>
<proteinExistence type="inferred from homology"/>
<comment type="caution">
    <text evidence="4">The sequence shown here is derived from an EMBL/GenBank/DDBJ whole genome shotgun (WGS) entry which is preliminary data.</text>
</comment>